<keyword evidence="3" id="KW-1185">Reference proteome</keyword>
<organism evidence="4">
    <name type="scientific">Schistocephalus solidus</name>
    <name type="common">Tapeworm</name>
    <dbReference type="NCBI Taxonomy" id="70667"/>
    <lineage>
        <taxon>Eukaryota</taxon>
        <taxon>Metazoa</taxon>
        <taxon>Spiralia</taxon>
        <taxon>Lophotrochozoa</taxon>
        <taxon>Platyhelminthes</taxon>
        <taxon>Cestoda</taxon>
        <taxon>Eucestoda</taxon>
        <taxon>Diphyllobothriidea</taxon>
        <taxon>Diphyllobothriidae</taxon>
        <taxon>Schistocephalus</taxon>
    </lineage>
</organism>
<protein>
    <submittedName>
        <fullName evidence="4">Endo/exonuclease/phosphatase domain-containing protein</fullName>
    </submittedName>
</protein>
<feature type="compositionally biased region" description="Polar residues" evidence="1">
    <location>
        <begin position="254"/>
        <end position="268"/>
    </location>
</feature>
<gene>
    <name evidence="2" type="ORF">SSLN_LOCUS2748</name>
</gene>
<reference evidence="2 3" key="2">
    <citation type="submission" date="2018-11" db="EMBL/GenBank/DDBJ databases">
        <authorList>
            <consortium name="Pathogen Informatics"/>
        </authorList>
    </citation>
    <scope>NUCLEOTIDE SEQUENCE [LARGE SCALE GENOMIC DNA]</scope>
    <source>
        <strain evidence="2 3">NST_G2</strain>
    </source>
</reference>
<dbReference type="OrthoDB" id="6265744at2759"/>
<dbReference type="Proteomes" id="UP000275846">
    <property type="component" value="Unassembled WGS sequence"/>
</dbReference>
<feature type="compositionally biased region" description="Basic and acidic residues" evidence="1">
    <location>
        <begin position="269"/>
        <end position="283"/>
    </location>
</feature>
<dbReference type="EMBL" id="UYSU01032324">
    <property type="protein sequence ID" value="VDL89133.1"/>
    <property type="molecule type" value="Genomic_DNA"/>
</dbReference>
<feature type="region of interest" description="Disordered" evidence="1">
    <location>
        <begin position="254"/>
        <end position="289"/>
    </location>
</feature>
<evidence type="ECO:0000313" key="4">
    <source>
        <dbReference type="WBParaSite" id="SSLN_0000283501-mRNA-1"/>
    </source>
</evidence>
<sequence>MTSFDEDLHTFLTTVSKADNLIVLVEFNARVGTDYAMWRGVLGPHGLAGFNENEGDLGAPPVDKNWHLLNHVLVQRREKQDVLVTEAITEADGWINHRLVISKIKLRLQTRRGSQGNRPSAKSNAVLLNVPANHLHFSNELFNQLANRPVADEDASVENRWCQLGYMVKSIALDGLGRARHQHCSPRRTSCTKPTLTALPLQTRKPSTEVTALYIGIRAAPLLCQYVLVWCRTTVRAHAPSPISGLLDCLDTGSSASHRPTHKSQPNYTDKEAKAVTDDDTHLQRKGSS</sequence>
<reference evidence="4" key="1">
    <citation type="submission" date="2016-06" db="UniProtKB">
        <authorList>
            <consortium name="WormBaseParasite"/>
        </authorList>
    </citation>
    <scope>IDENTIFICATION</scope>
</reference>
<dbReference type="WBParaSite" id="SSLN_0000283501-mRNA-1">
    <property type="protein sequence ID" value="SSLN_0000283501-mRNA-1"/>
    <property type="gene ID" value="SSLN_0000283501"/>
</dbReference>
<proteinExistence type="predicted"/>
<evidence type="ECO:0000313" key="2">
    <source>
        <dbReference type="EMBL" id="VDL89133.1"/>
    </source>
</evidence>
<evidence type="ECO:0000313" key="3">
    <source>
        <dbReference type="Proteomes" id="UP000275846"/>
    </source>
</evidence>
<name>A0A183SEV0_SCHSO</name>
<evidence type="ECO:0000256" key="1">
    <source>
        <dbReference type="SAM" id="MobiDB-lite"/>
    </source>
</evidence>
<accession>A0A183SEV0</accession>
<dbReference type="AlphaFoldDB" id="A0A183SEV0"/>